<evidence type="ECO:0000256" key="1">
    <source>
        <dbReference type="ARBA" id="ARBA00004651"/>
    </source>
</evidence>
<dbReference type="Proteomes" id="UP001334732">
    <property type="component" value="Chromosome"/>
</dbReference>
<keyword evidence="2" id="KW-1003">Cell membrane</keyword>
<comment type="similarity">
    <text evidence="6">Belongs to the ABC-4 integral membrane protein family.</text>
</comment>
<evidence type="ECO:0000313" key="10">
    <source>
        <dbReference type="EMBL" id="WRS39704.1"/>
    </source>
</evidence>
<keyword evidence="5 7" id="KW-0472">Membrane</keyword>
<dbReference type="Pfam" id="PF12704">
    <property type="entry name" value="MacB_PCD"/>
    <property type="match status" value="1"/>
</dbReference>
<evidence type="ECO:0000256" key="7">
    <source>
        <dbReference type="SAM" id="Phobius"/>
    </source>
</evidence>
<dbReference type="Pfam" id="PF02687">
    <property type="entry name" value="FtsX"/>
    <property type="match status" value="1"/>
</dbReference>
<feature type="transmembrane region" description="Helical" evidence="7">
    <location>
        <begin position="370"/>
        <end position="390"/>
    </location>
</feature>
<accession>A0ABZ1CJZ6</accession>
<proteinExistence type="inferred from homology"/>
<evidence type="ECO:0000256" key="4">
    <source>
        <dbReference type="ARBA" id="ARBA00022989"/>
    </source>
</evidence>
<dbReference type="EMBL" id="CP141769">
    <property type="protein sequence ID" value="WRS39704.1"/>
    <property type="molecule type" value="Genomic_DNA"/>
</dbReference>
<keyword evidence="11" id="KW-1185">Reference proteome</keyword>
<dbReference type="PANTHER" id="PTHR30572">
    <property type="entry name" value="MEMBRANE COMPONENT OF TRANSPORTER-RELATED"/>
    <property type="match status" value="1"/>
</dbReference>
<protein>
    <submittedName>
        <fullName evidence="10">ABC transporter permease</fullName>
    </submittedName>
</protein>
<feature type="transmembrane region" description="Helical" evidence="7">
    <location>
        <begin position="21"/>
        <end position="41"/>
    </location>
</feature>
<evidence type="ECO:0000256" key="5">
    <source>
        <dbReference type="ARBA" id="ARBA00023136"/>
    </source>
</evidence>
<evidence type="ECO:0000256" key="3">
    <source>
        <dbReference type="ARBA" id="ARBA00022692"/>
    </source>
</evidence>
<evidence type="ECO:0000259" key="9">
    <source>
        <dbReference type="Pfam" id="PF12704"/>
    </source>
</evidence>
<evidence type="ECO:0000313" key="11">
    <source>
        <dbReference type="Proteomes" id="UP001334732"/>
    </source>
</evidence>
<feature type="transmembrane region" description="Helical" evidence="7">
    <location>
        <begin position="283"/>
        <end position="308"/>
    </location>
</feature>
<evidence type="ECO:0000256" key="2">
    <source>
        <dbReference type="ARBA" id="ARBA00022475"/>
    </source>
</evidence>
<keyword evidence="4 7" id="KW-1133">Transmembrane helix</keyword>
<dbReference type="PANTHER" id="PTHR30572:SF4">
    <property type="entry name" value="ABC TRANSPORTER PERMEASE YTRF"/>
    <property type="match status" value="1"/>
</dbReference>
<feature type="domain" description="ABC3 transporter permease C-terminal" evidence="8">
    <location>
        <begin position="287"/>
        <end position="400"/>
    </location>
</feature>
<feature type="domain" description="MacB-like periplasmic core" evidence="9">
    <location>
        <begin position="21"/>
        <end position="246"/>
    </location>
</feature>
<dbReference type="InterPro" id="IPR025857">
    <property type="entry name" value="MacB_PCD"/>
</dbReference>
<evidence type="ECO:0000259" key="8">
    <source>
        <dbReference type="Pfam" id="PF02687"/>
    </source>
</evidence>
<comment type="subcellular location">
    <subcellularLocation>
        <location evidence="1">Cell membrane</location>
        <topology evidence="1">Multi-pass membrane protein</topology>
    </subcellularLocation>
</comment>
<feature type="transmembrane region" description="Helical" evidence="7">
    <location>
        <begin position="329"/>
        <end position="358"/>
    </location>
</feature>
<keyword evidence="3 7" id="KW-0812">Transmembrane</keyword>
<evidence type="ECO:0000256" key="6">
    <source>
        <dbReference type="ARBA" id="ARBA00038076"/>
    </source>
</evidence>
<gene>
    <name evidence="10" type="ORF">VA613_02195</name>
</gene>
<dbReference type="InterPro" id="IPR050250">
    <property type="entry name" value="Macrolide_Exporter_MacB"/>
</dbReference>
<organism evidence="10 11">
    <name type="scientific">Thiobacillus sedimenti</name>
    <dbReference type="NCBI Taxonomy" id="3110231"/>
    <lineage>
        <taxon>Bacteria</taxon>
        <taxon>Pseudomonadati</taxon>
        <taxon>Pseudomonadota</taxon>
        <taxon>Betaproteobacteria</taxon>
        <taxon>Nitrosomonadales</taxon>
        <taxon>Thiobacillaceae</taxon>
        <taxon>Thiobacillus</taxon>
    </lineage>
</organism>
<reference evidence="10 11" key="1">
    <citation type="submission" date="2023-12" db="EMBL/GenBank/DDBJ databases">
        <title>Thiobacillus sedimentum sp. nov., a chemolithoautotrophic sulfur-oxidizing bacterium isolated from freshwater sediment.</title>
        <authorList>
            <person name="Luo J."/>
            <person name="Dai C."/>
        </authorList>
    </citation>
    <scope>NUCLEOTIDE SEQUENCE [LARGE SCALE GENOMIC DNA]</scope>
    <source>
        <strain evidence="10 11">SCUT-2</strain>
    </source>
</reference>
<sequence>MIFSSLLETAWHALVTHRMRSFLTMLGMVIGVAAVILMLAIGQGAQTMVRSAIESMGSNLFIIMSGAVSSGGARVATGTAPSLTFADADAIRELPDIVAAAPVFPGGAQIIYGGVNWNTSVYGTTPDYAVVRDWSMASGSFFSEADVRRGARVAVLGAVVANELFGDENPIGKIIRIKQAPFEVIGVLAAKGQSLDGRDQDDTVLVPITSAQQKIFSSTLRNRARFIMAQAISDKRMDAAEAAINDLLRVRHRIGVGQDDDFTVRNLTALAETAASTTRIMSLLLGAIAAISLVVGGIGIMNIMLVSVTERTREIGIRMAIGARRRDVLWQFLIEALTLSLTGCGIGLLFGVGGAWLVGHFAGLPVDVTATSVLLAVGVSFLIGVFFGFYPARRAAGLDPIEALRTQ</sequence>
<dbReference type="InterPro" id="IPR003838">
    <property type="entry name" value="ABC3_permease_C"/>
</dbReference>
<name>A0ABZ1CJZ6_9PROT</name>